<organism evidence="2 3">
    <name type="scientific">Streptomyces sudanensis</name>
    <dbReference type="NCBI Taxonomy" id="436397"/>
    <lineage>
        <taxon>Bacteria</taxon>
        <taxon>Bacillati</taxon>
        <taxon>Actinomycetota</taxon>
        <taxon>Actinomycetes</taxon>
        <taxon>Kitasatosporales</taxon>
        <taxon>Streptomycetaceae</taxon>
        <taxon>Streptomyces</taxon>
    </lineage>
</organism>
<proteinExistence type="predicted"/>
<evidence type="ECO:0000256" key="1">
    <source>
        <dbReference type="SAM" id="Phobius"/>
    </source>
</evidence>
<keyword evidence="1" id="KW-0812">Transmembrane</keyword>
<reference evidence="2" key="1">
    <citation type="submission" date="2022-04" db="EMBL/GenBank/DDBJ databases">
        <title>Systematic whole-genome sequencing reveals an unexpected diversity among actinomycetoma pathogens and provides insights into their antibacterial susceptibilities.</title>
        <authorList>
            <person name="Watson A.K."/>
            <person name="Kepplinger B."/>
            <person name="Bakhiet S.M."/>
            <person name="Mhmoud N.A."/>
            <person name="Chapman J."/>
            <person name="Allenby N."/>
            <person name="Mickiewicz K."/>
            <person name="Goodfellow M."/>
            <person name="Fahal A.H."/>
            <person name="Errington J."/>
        </authorList>
    </citation>
    <scope>NUCLEOTIDE SEQUENCE</scope>
    <source>
        <strain evidence="2">SD 504</strain>
    </source>
</reference>
<feature type="transmembrane region" description="Helical" evidence="1">
    <location>
        <begin position="12"/>
        <end position="32"/>
    </location>
</feature>
<keyword evidence="3" id="KW-1185">Reference proteome</keyword>
<dbReference type="RefSeq" id="WP_010472136.1">
    <property type="nucleotide sequence ID" value="NZ_CP095474.1"/>
</dbReference>
<keyword evidence="1" id="KW-0472">Membrane</keyword>
<protein>
    <submittedName>
        <fullName evidence="2">Uncharacterized protein</fullName>
    </submittedName>
</protein>
<dbReference type="EMBL" id="CP095474">
    <property type="protein sequence ID" value="URN18504.1"/>
    <property type="molecule type" value="Genomic_DNA"/>
</dbReference>
<name>A0ABY4THX1_9ACTN</name>
<feature type="transmembrane region" description="Helical" evidence="1">
    <location>
        <begin position="38"/>
        <end position="57"/>
    </location>
</feature>
<accession>A0ABY4THX1</accession>
<sequence>MDRALLSPRSTLVFLLAVLAGAVAAALSWWAGEGVPRSVLAGLAGAGLAVPFFNRLIAAEPAGTAGRPEAAAAGEAGERG</sequence>
<keyword evidence="1" id="KW-1133">Transmembrane helix</keyword>
<evidence type="ECO:0000313" key="3">
    <source>
        <dbReference type="Proteomes" id="UP001056383"/>
    </source>
</evidence>
<dbReference type="Proteomes" id="UP001056383">
    <property type="component" value="Chromosome"/>
</dbReference>
<gene>
    <name evidence="2" type="ORF">MW084_23980</name>
</gene>
<evidence type="ECO:0000313" key="2">
    <source>
        <dbReference type="EMBL" id="URN18504.1"/>
    </source>
</evidence>